<keyword evidence="3" id="KW-0418">Kinase</keyword>
<accession>A0A1M6L6X5</accession>
<dbReference type="GO" id="GO:0042802">
    <property type="term" value="F:identical protein binding"/>
    <property type="evidence" value="ECO:0007669"/>
    <property type="project" value="TreeGrafter"/>
</dbReference>
<organism evidence="3 4">
    <name type="scientific">Pseudobutyrivibrio xylanivorans DSM 14809</name>
    <dbReference type="NCBI Taxonomy" id="1123012"/>
    <lineage>
        <taxon>Bacteria</taxon>
        <taxon>Bacillati</taxon>
        <taxon>Bacillota</taxon>
        <taxon>Clostridia</taxon>
        <taxon>Lachnospirales</taxon>
        <taxon>Lachnospiraceae</taxon>
        <taxon>Pseudobutyrivibrio</taxon>
    </lineage>
</organism>
<feature type="transmembrane region" description="Helical" evidence="1">
    <location>
        <begin position="6"/>
        <end position="27"/>
    </location>
</feature>
<name>A0A1M6L6X5_PSEXY</name>
<dbReference type="OrthoDB" id="9813149at2"/>
<dbReference type="Proteomes" id="UP000184185">
    <property type="component" value="Unassembled WGS sequence"/>
</dbReference>
<dbReference type="Pfam" id="PF14501">
    <property type="entry name" value="HATPase_c_5"/>
    <property type="match status" value="1"/>
</dbReference>
<dbReference type="PANTHER" id="PTHR40448">
    <property type="entry name" value="TWO-COMPONENT SENSOR HISTIDINE KINASE"/>
    <property type="match status" value="1"/>
</dbReference>
<keyword evidence="4" id="KW-1185">Reference proteome</keyword>
<sequence length="424" mass="48147">MMVAEILYRFIYTFEDYISVFLVYLVIMGAKPRFDRTKTLFGILGIVIAENLIILPFDKSVQSLIYVFLAVTNVFFLKGGFKRWISLFLPTYTITSVIQTVFLVLYCQILGWKDNYMAYTASIFPVAVVLVICYQTNMSRGKQDEVSYNMLQLIVMNLSCIFLWILLSVVQDYFKYGKSELIEYASALGNVLLVTCILFCLFVLYLGLLERKAKETQRSASERKFLLDVQQEQIDTIIKSEERLHAFKHDLVAHLNALSALAAEGNIEKVSEYCNNLLADTQSFRRVSYTGNPAIDGVLGQMKAMADEKGIELEIQMVVPKEKNIGDYDLCILISNILKNAIEANSNGGKISIQSWPFNDNLCIISSNTSDRPLEYENGKLISSKRANRVQGFGMRNIQAVVDKYDGDFQIRSEDDLIIVEAMV</sequence>
<keyword evidence="1" id="KW-1133">Transmembrane helix</keyword>
<dbReference type="AlphaFoldDB" id="A0A1M6L6X5"/>
<feature type="domain" description="Rhodanese" evidence="2">
    <location>
        <begin position="72"/>
        <end position="93"/>
    </location>
</feature>
<gene>
    <name evidence="3" type="ORF">SAMN02745725_03037</name>
</gene>
<dbReference type="EMBL" id="FQYQ01000038">
    <property type="protein sequence ID" value="SHJ66917.1"/>
    <property type="molecule type" value="Genomic_DNA"/>
</dbReference>
<dbReference type="PROSITE" id="PS50206">
    <property type="entry name" value="RHODANESE_3"/>
    <property type="match status" value="1"/>
</dbReference>
<feature type="transmembrane region" description="Helical" evidence="1">
    <location>
        <begin position="39"/>
        <end position="57"/>
    </location>
</feature>
<evidence type="ECO:0000313" key="3">
    <source>
        <dbReference type="EMBL" id="SHJ66917.1"/>
    </source>
</evidence>
<feature type="transmembrane region" description="Helical" evidence="1">
    <location>
        <begin position="88"/>
        <end position="111"/>
    </location>
</feature>
<dbReference type="PANTHER" id="PTHR40448:SF1">
    <property type="entry name" value="TWO-COMPONENT SENSOR HISTIDINE KINASE"/>
    <property type="match status" value="1"/>
</dbReference>
<keyword evidence="1" id="KW-0472">Membrane</keyword>
<feature type="transmembrane region" description="Helical" evidence="1">
    <location>
        <begin position="63"/>
        <end position="81"/>
    </location>
</feature>
<proteinExistence type="predicted"/>
<evidence type="ECO:0000259" key="2">
    <source>
        <dbReference type="PROSITE" id="PS50206"/>
    </source>
</evidence>
<feature type="transmembrane region" description="Helical" evidence="1">
    <location>
        <begin position="187"/>
        <end position="208"/>
    </location>
</feature>
<dbReference type="SUPFAM" id="SSF55874">
    <property type="entry name" value="ATPase domain of HSP90 chaperone/DNA topoisomerase II/histidine kinase"/>
    <property type="match status" value="1"/>
</dbReference>
<dbReference type="InterPro" id="IPR036890">
    <property type="entry name" value="HATPase_C_sf"/>
</dbReference>
<protein>
    <submittedName>
        <fullName evidence="3">Sensor histidine kinase YesM</fullName>
    </submittedName>
</protein>
<keyword evidence="3" id="KW-0808">Transferase</keyword>
<feature type="transmembrane region" description="Helical" evidence="1">
    <location>
        <begin position="117"/>
        <end position="134"/>
    </location>
</feature>
<reference evidence="3 4" key="1">
    <citation type="submission" date="2016-11" db="EMBL/GenBank/DDBJ databases">
        <authorList>
            <person name="Jaros S."/>
            <person name="Januszkiewicz K."/>
            <person name="Wedrychowicz H."/>
        </authorList>
    </citation>
    <scope>NUCLEOTIDE SEQUENCE [LARGE SCALE GENOMIC DNA]</scope>
    <source>
        <strain evidence="3 4">DSM 14809</strain>
    </source>
</reference>
<dbReference type="Gene3D" id="3.30.565.10">
    <property type="entry name" value="Histidine kinase-like ATPase, C-terminal domain"/>
    <property type="match status" value="1"/>
</dbReference>
<dbReference type="InterPro" id="IPR001763">
    <property type="entry name" value="Rhodanese-like_dom"/>
</dbReference>
<feature type="transmembrane region" description="Helical" evidence="1">
    <location>
        <begin position="146"/>
        <end position="167"/>
    </location>
</feature>
<dbReference type="InterPro" id="IPR032834">
    <property type="entry name" value="NatK-like_C"/>
</dbReference>
<keyword evidence="1" id="KW-0812">Transmembrane</keyword>
<evidence type="ECO:0000313" key="4">
    <source>
        <dbReference type="Proteomes" id="UP000184185"/>
    </source>
</evidence>
<dbReference type="GO" id="GO:0016301">
    <property type="term" value="F:kinase activity"/>
    <property type="evidence" value="ECO:0007669"/>
    <property type="project" value="UniProtKB-KW"/>
</dbReference>
<dbReference type="RefSeq" id="WP_072919550.1">
    <property type="nucleotide sequence ID" value="NZ_FQYQ01000038.1"/>
</dbReference>
<evidence type="ECO:0000256" key="1">
    <source>
        <dbReference type="SAM" id="Phobius"/>
    </source>
</evidence>